<evidence type="ECO:0000256" key="5">
    <source>
        <dbReference type="ARBA" id="ARBA00023136"/>
    </source>
</evidence>
<dbReference type="AlphaFoldDB" id="A0A6G1ZC50"/>
<comment type="subcellular location">
    <subcellularLocation>
        <location evidence="1">Cell membrane</location>
        <topology evidence="1">Multi-pass membrane protein</topology>
    </subcellularLocation>
</comment>
<feature type="domain" description="ABC3 transporter permease C-terminal" evidence="7">
    <location>
        <begin position="656"/>
        <end position="770"/>
    </location>
</feature>
<comment type="caution">
    <text evidence="8">The sequence shown here is derived from an EMBL/GenBank/DDBJ whole genome shotgun (WGS) entry which is preliminary data.</text>
</comment>
<evidence type="ECO:0000256" key="6">
    <source>
        <dbReference type="SAM" id="Phobius"/>
    </source>
</evidence>
<proteinExistence type="predicted"/>
<name>A0A6G1ZC50_9BACT</name>
<feature type="domain" description="ABC3 transporter permease C-terminal" evidence="7">
    <location>
        <begin position="281"/>
        <end position="391"/>
    </location>
</feature>
<evidence type="ECO:0000256" key="2">
    <source>
        <dbReference type="ARBA" id="ARBA00022475"/>
    </source>
</evidence>
<feature type="transmembrane region" description="Helical" evidence="6">
    <location>
        <begin position="413"/>
        <end position="434"/>
    </location>
</feature>
<feature type="transmembrane region" description="Helical" evidence="6">
    <location>
        <begin position="697"/>
        <end position="721"/>
    </location>
</feature>
<evidence type="ECO:0000313" key="8">
    <source>
        <dbReference type="EMBL" id="MRY11271.1"/>
    </source>
</evidence>
<accession>A0A6G1ZC50</accession>
<sequence>MIQHYLTVALRNLLKNKGQTLISAAGLAVGLFCFALCTYLLRYWMNEDNEFNNKKRIAEIVLVQDDGHLVSGTPAFLGVDIRNKQFPIIECITRATYNNPENLSFEISESKTLPYQLYVMETDTNFITVFDRHLVCGDISAINKQPNTLLLSQSAAKRIYGDENPVGKKVIGQDQKAYTIGGVFENFPANNSISPYEPIEALTLSVLDGFLEQQIKERTGCNTYALTLPNFKPDDLDKQLRDLNLRVLLFDKNPSLVRAFQLGHTKYKNTGYALFYGFIFLIGLLIFLSSLLNYYSFITGNFYNRTKEFSIRKGIGEDKKHLFFLLFTESCLSLFFTTIFALCLVELLAPGFQFSFFRIQVDFDSLSLSGQIVEYLLGCIMLSAIICGIVCLRLDRISLIEGIHFSRHRVRNTLLGIQYFIALFFLSGAAIATLQTRAGEQQLFSSLNNDEKERIFFVRTDYQYMESTYPVLLSKWKANSMIEDILEVHDKLPNTRINSYTWENGEKQTLGGILYASANVGSFLHLKPIAGSLLLDEQSLLINETFMNAIKENPVNKIVRINNAPKEYKINGVTSSLIRFVDGSEYFASLAIGLLQKQGNCYVRLQPGKEKEGKAYLEQTVKEFLPESIQPEIHTLKDECTRIQTTERMLRNVFTFFATVCLIITLLGIYAAISQDTERRQKEVAIRKINGASLKNISYLFMKFYLGLLLIATLFVFPLMWMITDEMLKNWIIRFNYNNPLFWLGIFFVITIFTAVVILVKILRTARINPADVIKAE</sequence>
<dbReference type="PANTHER" id="PTHR30572:SF18">
    <property type="entry name" value="ABC-TYPE MACROLIDE FAMILY EXPORT SYSTEM PERMEASE COMPONENT 2"/>
    <property type="match status" value="1"/>
</dbReference>
<dbReference type="EMBL" id="WKLP01000008">
    <property type="protein sequence ID" value="MRY11271.1"/>
    <property type="molecule type" value="Genomic_DNA"/>
</dbReference>
<gene>
    <name evidence="8" type="ORF">GKE01_07270</name>
</gene>
<dbReference type="RefSeq" id="WP_010801673.1">
    <property type="nucleotide sequence ID" value="NZ_CAJSYT010000020.1"/>
</dbReference>
<evidence type="ECO:0000259" key="7">
    <source>
        <dbReference type="Pfam" id="PF02687"/>
    </source>
</evidence>
<reference evidence="8" key="1">
    <citation type="journal article" date="2019" name="Nat. Med.">
        <title>A library of human gut bacterial isolates paired with longitudinal multiomics data enables mechanistic microbiome research.</title>
        <authorList>
            <person name="Poyet M."/>
            <person name="Groussin M."/>
            <person name="Gibbons S.M."/>
            <person name="Avila-Pacheco J."/>
            <person name="Jiang X."/>
            <person name="Kearney S.M."/>
            <person name="Perrotta A.R."/>
            <person name="Berdy B."/>
            <person name="Zhao S."/>
            <person name="Lieberman T.D."/>
            <person name="Swanson P.K."/>
            <person name="Smith M."/>
            <person name="Roesemann S."/>
            <person name="Alexander J.E."/>
            <person name="Rich S.A."/>
            <person name="Livny J."/>
            <person name="Vlamakis H."/>
            <person name="Clish C."/>
            <person name="Bullock K."/>
            <person name="Deik A."/>
            <person name="Scott J."/>
            <person name="Pierce K.A."/>
            <person name="Xavier R.J."/>
            <person name="Alm E.J."/>
        </authorList>
    </citation>
    <scope>NUCLEOTIDE SEQUENCE</scope>
    <source>
        <strain evidence="8">BIOML-A4</strain>
    </source>
</reference>
<feature type="transmembrane region" description="Helical" evidence="6">
    <location>
        <begin position="322"/>
        <end position="352"/>
    </location>
</feature>
<evidence type="ECO:0000256" key="3">
    <source>
        <dbReference type="ARBA" id="ARBA00022692"/>
    </source>
</evidence>
<keyword evidence="3 6" id="KW-0812">Transmembrane</keyword>
<keyword evidence="4 6" id="KW-1133">Transmembrane helix</keyword>
<dbReference type="GO" id="GO:0005886">
    <property type="term" value="C:plasma membrane"/>
    <property type="evidence" value="ECO:0007669"/>
    <property type="project" value="UniProtKB-SubCell"/>
</dbReference>
<feature type="transmembrane region" description="Helical" evidence="6">
    <location>
        <begin position="21"/>
        <end position="45"/>
    </location>
</feature>
<dbReference type="GO" id="GO:0022857">
    <property type="term" value="F:transmembrane transporter activity"/>
    <property type="evidence" value="ECO:0007669"/>
    <property type="project" value="TreeGrafter"/>
</dbReference>
<dbReference type="InterPro" id="IPR003838">
    <property type="entry name" value="ABC3_permease_C"/>
</dbReference>
<dbReference type="PANTHER" id="PTHR30572">
    <property type="entry name" value="MEMBRANE COMPONENT OF TRANSPORTER-RELATED"/>
    <property type="match status" value="1"/>
</dbReference>
<keyword evidence="2" id="KW-1003">Cell membrane</keyword>
<dbReference type="Pfam" id="PF02687">
    <property type="entry name" value="FtsX"/>
    <property type="match status" value="2"/>
</dbReference>
<keyword evidence="5 6" id="KW-0472">Membrane</keyword>
<feature type="transmembrane region" description="Helical" evidence="6">
    <location>
        <begin position="372"/>
        <end position="392"/>
    </location>
</feature>
<feature type="transmembrane region" description="Helical" evidence="6">
    <location>
        <begin position="741"/>
        <end position="760"/>
    </location>
</feature>
<protein>
    <submittedName>
        <fullName evidence="8">FtsX-like permease family protein</fullName>
    </submittedName>
</protein>
<organism evidence="8">
    <name type="scientific">Parabacteroides goldsteinii</name>
    <dbReference type="NCBI Taxonomy" id="328812"/>
    <lineage>
        <taxon>Bacteria</taxon>
        <taxon>Pseudomonadati</taxon>
        <taxon>Bacteroidota</taxon>
        <taxon>Bacteroidia</taxon>
        <taxon>Bacteroidales</taxon>
        <taxon>Tannerellaceae</taxon>
        <taxon>Parabacteroides</taxon>
    </lineage>
</organism>
<evidence type="ECO:0000256" key="4">
    <source>
        <dbReference type="ARBA" id="ARBA00022989"/>
    </source>
</evidence>
<dbReference type="InterPro" id="IPR050250">
    <property type="entry name" value="Macrolide_Exporter_MacB"/>
</dbReference>
<evidence type="ECO:0000256" key="1">
    <source>
        <dbReference type="ARBA" id="ARBA00004651"/>
    </source>
</evidence>
<feature type="transmembrane region" description="Helical" evidence="6">
    <location>
        <begin position="273"/>
        <end position="295"/>
    </location>
</feature>
<feature type="transmembrane region" description="Helical" evidence="6">
    <location>
        <begin position="653"/>
        <end position="673"/>
    </location>
</feature>